<sequence>MLKLMIAAALMAALAPNAALAQDSGTGDIHVSYRDLDLRNPAGVKRLDRRINWAIGVVCHDEADTDLARKREVTRCRAAKQADVAAQRARILHYAGGYAELAATRTAR</sequence>
<accession>A0ABU9Y9V3</accession>
<dbReference type="NCBIfam" id="TIGR04433">
    <property type="entry name" value="UrcA_uranyl"/>
    <property type="match status" value="1"/>
</dbReference>
<comment type="caution">
    <text evidence="2">The sequence shown here is derived from an EMBL/GenBank/DDBJ whole genome shotgun (WGS) entry which is preliminary data.</text>
</comment>
<dbReference type="EMBL" id="JBDIME010000030">
    <property type="protein sequence ID" value="MEN2792589.1"/>
    <property type="molecule type" value="Genomic_DNA"/>
</dbReference>
<keyword evidence="3" id="KW-1185">Reference proteome</keyword>
<evidence type="ECO:0000313" key="2">
    <source>
        <dbReference type="EMBL" id="MEN2792589.1"/>
    </source>
</evidence>
<evidence type="ECO:0000313" key="3">
    <source>
        <dbReference type="Proteomes" id="UP001419910"/>
    </source>
</evidence>
<dbReference type="Proteomes" id="UP001419910">
    <property type="component" value="Unassembled WGS sequence"/>
</dbReference>
<evidence type="ECO:0000256" key="1">
    <source>
        <dbReference type="SAM" id="SignalP"/>
    </source>
</evidence>
<proteinExistence type="predicted"/>
<name>A0ABU9Y9V3_9SPHN</name>
<feature type="signal peptide" evidence="1">
    <location>
        <begin position="1"/>
        <end position="21"/>
    </location>
</feature>
<feature type="chain" id="PRO_5046553168" evidence="1">
    <location>
        <begin position="22"/>
        <end position="108"/>
    </location>
</feature>
<dbReference type="RefSeq" id="WP_343888194.1">
    <property type="nucleotide sequence ID" value="NZ_BAAAEH010000007.1"/>
</dbReference>
<organism evidence="2 3">
    <name type="scientific">Sphingomonas oligophenolica</name>
    <dbReference type="NCBI Taxonomy" id="301154"/>
    <lineage>
        <taxon>Bacteria</taxon>
        <taxon>Pseudomonadati</taxon>
        <taxon>Pseudomonadota</taxon>
        <taxon>Alphaproteobacteria</taxon>
        <taxon>Sphingomonadales</taxon>
        <taxon>Sphingomonadaceae</taxon>
        <taxon>Sphingomonas</taxon>
    </lineage>
</organism>
<keyword evidence="1" id="KW-0732">Signal</keyword>
<reference evidence="2 3" key="1">
    <citation type="submission" date="2024-05" db="EMBL/GenBank/DDBJ databases">
        <authorList>
            <person name="Liu Q."/>
            <person name="Xin Y.-H."/>
        </authorList>
    </citation>
    <scope>NUCLEOTIDE SEQUENCE [LARGE SCALE GENOMIC DNA]</scope>
    <source>
        <strain evidence="2 3">CGMCC 1.10181</strain>
    </source>
</reference>
<protein>
    <submittedName>
        <fullName evidence="2">UrcA family protein</fullName>
    </submittedName>
</protein>
<gene>
    <name evidence="2" type="ORF">ABC974_23380</name>
</gene>
<dbReference type="InterPro" id="IPR030972">
    <property type="entry name" value="UrcA_uranyl"/>
</dbReference>